<dbReference type="PANTHER" id="PTHR39415">
    <property type="entry name" value="PROLINE-RICH PROTEIN 27"/>
    <property type="match status" value="1"/>
</dbReference>
<dbReference type="GeneID" id="102734143"/>
<dbReference type="OrthoDB" id="9540201at2759"/>
<feature type="region of interest" description="Disordered" evidence="1">
    <location>
        <begin position="135"/>
        <end position="163"/>
    </location>
</feature>
<dbReference type="RefSeq" id="XP_006729401.1">
    <property type="nucleotide sequence ID" value="XM_006729338.1"/>
</dbReference>
<sequence>MSDEEKNYLKQLDYSGNHYLLDPSLNIPHPTSGLNFALPFRPSRNKIPSYPGNPDPDSGVPSYPWILNSPGALLHHSPSFTITTSSVPSPPPQKSSYFVPPLSRLEGPFIPLSAPMPMATEPYIATPLLVTPTTPPNPKLIAVEPGPLEPDDAEPAASEPQLS</sequence>
<dbReference type="PANTHER" id="PTHR39415:SF1">
    <property type="entry name" value="PROLINE-RICH PROTEIN 27"/>
    <property type="match status" value="1"/>
</dbReference>
<gene>
    <name evidence="3" type="primary">PRR27</name>
</gene>
<reference evidence="3" key="1">
    <citation type="submission" date="2025-08" db="UniProtKB">
        <authorList>
            <consortium name="RefSeq"/>
        </authorList>
    </citation>
    <scope>IDENTIFICATION</scope>
    <source>
        <tissue evidence="3">Liver</tissue>
    </source>
</reference>
<evidence type="ECO:0000256" key="1">
    <source>
        <dbReference type="SAM" id="MobiDB-lite"/>
    </source>
</evidence>
<keyword evidence="2" id="KW-1185">Reference proteome</keyword>
<protein>
    <submittedName>
        <fullName evidence="3">Proline-rich protein 27</fullName>
    </submittedName>
</protein>
<dbReference type="InterPro" id="IPR033533">
    <property type="entry name" value="PRR27"/>
</dbReference>
<dbReference type="CTD" id="401137"/>
<name>A0A2U3XD67_LEPWE</name>
<dbReference type="Proteomes" id="UP000245341">
    <property type="component" value="Unplaced"/>
</dbReference>
<proteinExistence type="predicted"/>
<dbReference type="KEGG" id="lww:102734143"/>
<dbReference type="GO" id="GO:0070062">
    <property type="term" value="C:extracellular exosome"/>
    <property type="evidence" value="ECO:0007669"/>
    <property type="project" value="TreeGrafter"/>
</dbReference>
<dbReference type="AlphaFoldDB" id="A0A2U3XD67"/>
<organism evidence="2 3">
    <name type="scientific">Leptonychotes weddellii</name>
    <name type="common">Weddell seal</name>
    <name type="synonym">Otaria weddellii</name>
    <dbReference type="NCBI Taxonomy" id="9713"/>
    <lineage>
        <taxon>Eukaryota</taxon>
        <taxon>Metazoa</taxon>
        <taxon>Chordata</taxon>
        <taxon>Craniata</taxon>
        <taxon>Vertebrata</taxon>
        <taxon>Euteleostomi</taxon>
        <taxon>Mammalia</taxon>
        <taxon>Eutheria</taxon>
        <taxon>Laurasiatheria</taxon>
        <taxon>Carnivora</taxon>
        <taxon>Caniformia</taxon>
        <taxon>Pinnipedia</taxon>
        <taxon>Phocidae</taxon>
        <taxon>Monachinae</taxon>
        <taxon>Lobodontini</taxon>
        <taxon>Leptonychotes</taxon>
    </lineage>
</organism>
<accession>A0A2U3XD67</accession>
<evidence type="ECO:0000313" key="3">
    <source>
        <dbReference type="RefSeq" id="XP_006729401.1"/>
    </source>
</evidence>
<evidence type="ECO:0000313" key="2">
    <source>
        <dbReference type="Proteomes" id="UP000245341"/>
    </source>
</evidence>